<keyword evidence="1" id="KW-0489">Methyltransferase</keyword>
<dbReference type="InterPro" id="IPR050078">
    <property type="entry name" value="Ribosomal_L11_MeTrfase_PrmA"/>
</dbReference>
<dbReference type="Proteomes" id="UP000198242">
    <property type="component" value="Chromosome I"/>
</dbReference>
<dbReference type="Gene3D" id="3.40.50.150">
    <property type="entry name" value="Vaccinia Virus protein VP39"/>
    <property type="match status" value="1"/>
</dbReference>
<evidence type="ECO:0000256" key="1">
    <source>
        <dbReference type="ARBA" id="ARBA00022603"/>
    </source>
</evidence>
<proteinExistence type="predicted"/>
<dbReference type="Pfam" id="PF06325">
    <property type="entry name" value="PrmA"/>
    <property type="match status" value="1"/>
</dbReference>
<keyword evidence="4" id="KW-1185">Reference proteome</keyword>
<reference evidence="4" key="1">
    <citation type="submission" date="2016-06" db="EMBL/GenBank/DDBJ databases">
        <authorList>
            <person name="Varghese N."/>
            <person name="Submissions Spin"/>
        </authorList>
    </citation>
    <scope>NUCLEOTIDE SEQUENCE [LARGE SCALE GENOMIC DNA]</scope>
    <source>
        <strain evidence="4">DSM 43909</strain>
    </source>
</reference>
<dbReference type="GO" id="GO:0016279">
    <property type="term" value="F:protein-lysine N-methyltransferase activity"/>
    <property type="evidence" value="ECO:0007669"/>
    <property type="project" value="TreeGrafter"/>
</dbReference>
<dbReference type="InterPro" id="IPR029063">
    <property type="entry name" value="SAM-dependent_MTases_sf"/>
</dbReference>
<dbReference type="EMBL" id="LT607411">
    <property type="protein sequence ID" value="SCE95584.1"/>
    <property type="molecule type" value="Genomic_DNA"/>
</dbReference>
<dbReference type="PANTHER" id="PTHR43648:SF1">
    <property type="entry name" value="ELECTRON TRANSFER FLAVOPROTEIN BETA SUBUNIT LYSINE METHYLTRANSFERASE"/>
    <property type="match status" value="1"/>
</dbReference>
<dbReference type="RefSeq" id="WP_089006347.1">
    <property type="nucleotide sequence ID" value="NZ_LT607411.1"/>
</dbReference>
<evidence type="ECO:0000313" key="3">
    <source>
        <dbReference type="EMBL" id="SCE95584.1"/>
    </source>
</evidence>
<accession>A0A1C4WHD5</accession>
<dbReference type="SUPFAM" id="SSF53335">
    <property type="entry name" value="S-adenosyl-L-methionine-dependent methyltransferases"/>
    <property type="match status" value="1"/>
</dbReference>
<evidence type="ECO:0000256" key="2">
    <source>
        <dbReference type="ARBA" id="ARBA00022679"/>
    </source>
</evidence>
<gene>
    <name evidence="3" type="ORF">GA0074695_2441</name>
</gene>
<keyword evidence="2" id="KW-0808">Transferase</keyword>
<dbReference type="CDD" id="cd02440">
    <property type="entry name" value="AdoMet_MTases"/>
    <property type="match status" value="1"/>
</dbReference>
<organism evidence="3 4">
    <name type="scientific">Micromonospora viridifaciens</name>
    <dbReference type="NCBI Taxonomy" id="1881"/>
    <lineage>
        <taxon>Bacteria</taxon>
        <taxon>Bacillati</taxon>
        <taxon>Actinomycetota</taxon>
        <taxon>Actinomycetes</taxon>
        <taxon>Micromonosporales</taxon>
        <taxon>Micromonosporaceae</taxon>
        <taxon>Micromonospora</taxon>
    </lineage>
</organism>
<evidence type="ECO:0000313" key="4">
    <source>
        <dbReference type="Proteomes" id="UP000198242"/>
    </source>
</evidence>
<protein>
    <submittedName>
        <fullName evidence="3">Predicted nicotinamide N-methyase</fullName>
    </submittedName>
</protein>
<dbReference type="OrthoDB" id="9794615at2"/>
<dbReference type="GO" id="GO:0032259">
    <property type="term" value="P:methylation"/>
    <property type="evidence" value="ECO:0007669"/>
    <property type="project" value="UniProtKB-KW"/>
</dbReference>
<dbReference type="AlphaFoldDB" id="A0A1C4WHD5"/>
<name>A0A1C4WHD5_MICVI</name>
<dbReference type="PANTHER" id="PTHR43648">
    <property type="entry name" value="ELECTRON TRANSFER FLAVOPROTEIN BETA SUBUNIT LYSINE METHYLTRANSFERASE"/>
    <property type="match status" value="1"/>
</dbReference>
<sequence length="224" mass="23344">MRTPTGALLTPFVAFRADEFDGLHLVRLPFVPEIRLHLADDAIVLRARLEARIGPGLTPFWANAWAGGQALARYVLDHPQVVAGRRVLDVASGSGLVAIAAAKAGAAEVTANDIDPYALAAVAMNATANGVSVAVNEGDLLDGDGGLADVILAGDAFYAPELAARMLGFLHRAADRGARVLVGDPGRGHLPEDWLKVLTSYRIRGLGAAEDAELTEVSVLGPIG</sequence>